<sequence>MDSFCFFWVGSSFSHDANFATAGSIIRLQNTTLHQSGFNPFSLVLNCKNNDADTIVIQNIDDFFKCGKFCSNLKHSEWLNSGILVVEPSEALFNDMVKKIKTLSSYIGGDQRFLNSYYVGFANAHLFGPNFSPEEFKSGAPLYSLSR</sequence>
<evidence type="ECO:0000256" key="1">
    <source>
        <dbReference type="ARBA" id="ARBA00022676"/>
    </source>
</evidence>
<keyword evidence="1" id="KW-0328">Glycosyltransferase</keyword>
<keyword evidence="4" id="KW-1185">Reference proteome</keyword>
<keyword evidence="2" id="KW-0464">Manganese</keyword>
<protein>
    <submittedName>
        <fullName evidence="3">Uncharacterized protein</fullName>
    </submittedName>
</protein>
<dbReference type="InterPro" id="IPR029044">
    <property type="entry name" value="Nucleotide-diphossugar_trans"/>
</dbReference>
<name>A0AAW1HLB3_SAPOF</name>
<dbReference type="EMBL" id="JBDFQZ010000011">
    <property type="protein sequence ID" value="KAK9677028.1"/>
    <property type="molecule type" value="Genomic_DNA"/>
</dbReference>
<dbReference type="AlphaFoldDB" id="A0AAW1HLB3"/>
<evidence type="ECO:0000313" key="4">
    <source>
        <dbReference type="Proteomes" id="UP001443914"/>
    </source>
</evidence>
<gene>
    <name evidence="3" type="ORF">RND81_11G117100</name>
</gene>
<organism evidence="3 4">
    <name type="scientific">Saponaria officinalis</name>
    <name type="common">Common soapwort</name>
    <name type="synonym">Lychnis saponaria</name>
    <dbReference type="NCBI Taxonomy" id="3572"/>
    <lineage>
        <taxon>Eukaryota</taxon>
        <taxon>Viridiplantae</taxon>
        <taxon>Streptophyta</taxon>
        <taxon>Embryophyta</taxon>
        <taxon>Tracheophyta</taxon>
        <taxon>Spermatophyta</taxon>
        <taxon>Magnoliopsida</taxon>
        <taxon>eudicotyledons</taxon>
        <taxon>Gunneridae</taxon>
        <taxon>Pentapetalae</taxon>
        <taxon>Caryophyllales</taxon>
        <taxon>Caryophyllaceae</taxon>
        <taxon>Caryophylleae</taxon>
        <taxon>Saponaria</taxon>
    </lineage>
</organism>
<dbReference type="Proteomes" id="UP001443914">
    <property type="component" value="Unassembled WGS sequence"/>
</dbReference>
<dbReference type="SUPFAM" id="SSF53448">
    <property type="entry name" value="Nucleotide-diphospho-sugar transferases"/>
    <property type="match status" value="1"/>
</dbReference>
<evidence type="ECO:0000313" key="3">
    <source>
        <dbReference type="EMBL" id="KAK9677028.1"/>
    </source>
</evidence>
<dbReference type="InterPro" id="IPR050587">
    <property type="entry name" value="GNT1/Glycosyltrans_8"/>
</dbReference>
<comment type="caution">
    <text evidence="3">The sequence shown here is derived from an EMBL/GenBank/DDBJ whole genome shotgun (WGS) entry which is preliminary data.</text>
</comment>
<accession>A0AAW1HLB3</accession>
<reference evidence="3" key="1">
    <citation type="submission" date="2024-03" db="EMBL/GenBank/DDBJ databases">
        <title>WGS assembly of Saponaria officinalis var. Norfolk2.</title>
        <authorList>
            <person name="Jenkins J."/>
            <person name="Shu S."/>
            <person name="Grimwood J."/>
            <person name="Barry K."/>
            <person name="Goodstein D."/>
            <person name="Schmutz J."/>
            <person name="Leebens-Mack J."/>
            <person name="Osbourn A."/>
        </authorList>
    </citation>
    <scope>NUCLEOTIDE SEQUENCE [LARGE SCALE GENOMIC DNA]</scope>
    <source>
        <strain evidence="3">JIC</strain>
    </source>
</reference>
<evidence type="ECO:0000256" key="2">
    <source>
        <dbReference type="ARBA" id="ARBA00023211"/>
    </source>
</evidence>
<keyword evidence="1" id="KW-0808">Transferase</keyword>
<proteinExistence type="predicted"/>
<dbReference type="PANTHER" id="PTHR11183">
    <property type="entry name" value="GLYCOGENIN SUBFAMILY MEMBER"/>
    <property type="match status" value="1"/>
</dbReference>
<dbReference type="Gene3D" id="3.90.550.10">
    <property type="entry name" value="Spore Coat Polysaccharide Biosynthesis Protein SpsA, Chain A"/>
    <property type="match status" value="1"/>
</dbReference>
<dbReference type="GO" id="GO:0016757">
    <property type="term" value="F:glycosyltransferase activity"/>
    <property type="evidence" value="ECO:0007669"/>
    <property type="project" value="UniProtKB-KW"/>
</dbReference>